<comment type="caution">
    <text evidence="1">The sequence shown here is derived from an EMBL/GenBank/DDBJ whole genome shotgun (WGS) entry which is preliminary data.</text>
</comment>
<protein>
    <submittedName>
        <fullName evidence="1">Uncharacterized protein</fullName>
    </submittedName>
</protein>
<dbReference type="EMBL" id="JACGWK010000058">
    <property type="protein sequence ID" value="KAL0307855.1"/>
    <property type="molecule type" value="Genomic_DNA"/>
</dbReference>
<evidence type="ECO:0000313" key="1">
    <source>
        <dbReference type="EMBL" id="KAL0307855.1"/>
    </source>
</evidence>
<accession>A0AAW2KPD3</accession>
<reference evidence="1" key="1">
    <citation type="submission" date="2020-06" db="EMBL/GenBank/DDBJ databases">
        <authorList>
            <person name="Li T."/>
            <person name="Hu X."/>
            <person name="Zhang T."/>
            <person name="Song X."/>
            <person name="Zhang H."/>
            <person name="Dai N."/>
            <person name="Sheng W."/>
            <person name="Hou X."/>
            <person name="Wei L."/>
        </authorList>
    </citation>
    <scope>NUCLEOTIDE SEQUENCE</scope>
    <source>
        <strain evidence="1">G01</strain>
        <tissue evidence="1">Leaf</tissue>
    </source>
</reference>
<gene>
    <name evidence="1" type="ORF">Sangu_3007500</name>
</gene>
<name>A0AAW2KPD3_9LAMI</name>
<proteinExistence type="predicted"/>
<dbReference type="AlphaFoldDB" id="A0AAW2KPD3"/>
<organism evidence="1">
    <name type="scientific">Sesamum angustifolium</name>
    <dbReference type="NCBI Taxonomy" id="2727405"/>
    <lineage>
        <taxon>Eukaryota</taxon>
        <taxon>Viridiplantae</taxon>
        <taxon>Streptophyta</taxon>
        <taxon>Embryophyta</taxon>
        <taxon>Tracheophyta</taxon>
        <taxon>Spermatophyta</taxon>
        <taxon>Magnoliopsida</taxon>
        <taxon>eudicotyledons</taxon>
        <taxon>Gunneridae</taxon>
        <taxon>Pentapetalae</taxon>
        <taxon>asterids</taxon>
        <taxon>lamiids</taxon>
        <taxon>Lamiales</taxon>
        <taxon>Pedaliaceae</taxon>
        <taxon>Sesamum</taxon>
    </lineage>
</organism>
<sequence length="158" mass="17203">MKKGRIPKYSWIQPSNVASKQKAVEASSNAQTLQVVPRVSLTPTSRVSVPAPFAPMPPPPILWIPWLILHAATFLLTRPWRVIPSTLGSHSTYDLSGYLRVGGITGFACTVTLSNVDALEEDAEECIPARTSSNMGMGPPTLAQQEVPPQWLARLECL</sequence>
<reference evidence="1" key="2">
    <citation type="journal article" date="2024" name="Plant">
        <title>Genomic evolution and insights into agronomic trait innovations of Sesamum species.</title>
        <authorList>
            <person name="Miao H."/>
            <person name="Wang L."/>
            <person name="Qu L."/>
            <person name="Liu H."/>
            <person name="Sun Y."/>
            <person name="Le M."/>
            <person name="Wang Q."/>
            <person name="Wei S."/>
            <person name="Zheng Y."/>
            <person name="Lin W."/>
            <person name="Duan Y."/>
            <person name="Cao H."/>
            <person name="Xiong S."/>
            <person name="Wang X."/>
            <person name="Wei L."/>
            <person name="Li C."/>
            <person name="Ma Q."/>
            <person name="Ju M."/>
            <person name="Zhao R."/>
            <person name="Li G."/>
            <person name="Mu C."/>
            <person name="Tian Q."/>
            <person name="Mei H."/>
            <person name="Zhang T."/>
            <person name="Gao T."/>
            <person name="Zhang H."/>
        </authorList>
    </citation>
    <scope>NUCLEOTIDE SEQUENCE</scope>
    <source>
        <strain evidence="1">G01</strain>
    </source>
</reference>